<sequence length="121" mass="13404">MRHVGRGNIVLKRVKGESLTDRLSSAAAAKKALAASFQKKISDPELAERRAANLAVAREREERLAQRSAEKEAEEIRRTAEEAAAAAARTEQEAAEKERLLAEQKAARDARYAARKARQRP</sequence>
<protein>
    <submittedName>
        <fullName evidence="2">Uncharacterized protein</fullName>
    </submittedName>
</protein>
<evidence type="ECO:0000256" key="1">
    <source>
        <dbReference type="SAM" id="MobiDB-lite"/>
    </source>
</evidence>
<dbReference type="InterPro" id="IPR045510">
    <property type="entry name" value="DUF6481"/>
</dbReference>
<feature type="compositionally biased region" description="Basic and acidic residues" evidence="1">
    <location>
        <begin position="90"/>
        <end position="112"/>
    </location>
</feature>
<organism evidence="2 3">
    <name type="scientific">Chelatococcus asaccharovorans</name>
    <dbReference type="NCBI Taxonomy" id="28210"/>
    <lineage>
        <taxon>Bacteria</taxon>
        <taxon>Pseudomonadati</taxon>
        <taxon>Pseudomonadota</taxon>
        <taxon>Alphaproteobacteria</taxon>
        <taxon>Hyphomicrobiales</taxon>
        <taxon>Chelatococcaceae</taxon>
        <taxon>Chelatococcus</taxon>
    </lineage>
</organism>
<reference evidence="2 3" key="1">
    <citation type="submission" date="2018-05" db="EMBL/GenBank/DDBJ databases">
        <title>Genomic Encyclopedia of Type Strains, Phase IV (KMG-IV): sequencing the most valuable type-strain genomes for metagenomic binning, comparative biology and taxonomic classification.</title>
        <authorList>
            <person name="Goeker M."/>
        </authorList>
    </citation>
    <scope>NUCLEOTIDE SEQUENCE [LARGE SCALE GENOMIC DNA]</scope>
    <source>
        <strain evidence="2 3">DSM 6462</strain>
    </source>
</reference>
<dbReference type="AlphaFoldDB" id="A0A2V3TQX6"/>
<gene>
    <name evidence="2" type="ORF">C7450_1335</name>
</gene>
<evidence type="ECO:0000313" key="2">
    <source>
        <dbReference type="EMBL" id="PXW50062.1"/>
    </source>
</evidence>
<keyword evidence="3" id="KW-1185">Reference proteome</keyword>
<name>A0A2V3TQX6_9HYPH</name>
<comment type="caution">
    <text evidence="2">The sequence shown here is derived from an EMBL/GenBank/DDBJ whole genome shotgun (WGS) entry which is preliminary data.</text>
</comment>
<feature type="region of interest" description="Disordered" evidence="1">
    <location>
        <begin position="63"/>
        <end position="121"/>
    </location>
</feature>
<dbReference type="Pfam" id="PF20089">
    <property type="entry name" value="DUF6481"/>
    <property type="match status" value="1"/>
</dbReference>
<dbReference type="EMBL" id="QJJK01000033">
    <property type="protein sequence ID" value="PXW50062.1"/>
    <property type="molecule type" value="Genomic_DNA"/>
</dbReference>
<dbReference type="Proteomes" id="UP000248021">
    <property type="component" value="Unassembled WGS sequence"/>
</dbReference>
<proteinExistence type="predicted"/>
<feature type="compositionally biased region" description="Basic and acidic residues" evidence="1">
    <location>
        <begin position="63"/>
        <end position="81"/>
    </location>
</feature>
<dbReference type="RefSeq" id="WP_110378686.1">
    <property type="nucleotide sequence ID" value="NZ_CAKNFN010000001.1"/>
</dbReference>
<evidence type="ECO:0000313" key="3">
    <source>
        <dbReference type="Proteomes" id="UP000248021"/>
    </source>
</evidence>
<accession>A0A2V3TQX6</accession>